<dbReference type="EMBL" id="JACIJI010000002">
    <property type="protein sequence ID" value="MBB5718722.1"/>
    <property type="molecule type" value="Genomic_DNA"/>
</dbReference>
<accession>A0A840YYY8</accession>
<comment type="caution">
    <text evidence="2">The sequence shown here is derived from an EMBL/GenBank/DDBJ whole genome shotgun (WGS) entry which is preliminary data.</text>
</comment>
<dbReference type="AlphaFoldDB" id="A0A840YYY8"/>
<protein>
    <submittedName>
        <fullName evidence="2">RNA polymerase sigma-70 factor (ECF subfamily)</fullName>
    </submittedName>
</protein>
<reference evidence="2 3" key="1">
    <citation type="submission" date="2020-08" db="EMBL/GenBank/DDBJ databases">
        <title>Genomic Encyclopedia of Type Strains, Phase IV (KMG-IV): sequencing the most valuable type-strain genomes for metagenomic binning, comparative biology and taxonomic classification.</title>
        <authorList>
            <person name="Goeker M."/>
        </authorList>
    </citation>
    <scope>NUCLEOTIDE SEQUENCE [LARGE SCALE GENOMIC DNA]</scope>
    <source>
        <strain evidence="2 3">DSM 27203</strain>
    </source>
</reference>
<dbReference type="GO" id="GO:0003677">
    <property type="term" value="F:DNA binding"/>
    <property type="evidence" value="ECO:0007669"/>
    <property type="project" value="InterPro"/>
</dbReference>
<keyword evidence="3" id="KW-1185">Reference proteome</keyword>
<evidence type="ECO:0000313" key="2">
    <source>
        <dbReference type="EMBL" id="MBB5718722.1"/>
    </source>
</evidence>
<sequence>MADRSDPAELVRVEAALRRLPRLERDILLAVRLDGLGTAAIARRTGLSQAEVQRLLVRAIEHFTHALEHPRRHGRWWRWRRWWRRRR</sequence>
<dbReference type="SUPFAM" id="SSF88659">
    <property type="entry name" value="Sigma3 and sigma4 domains of RNA polymerase sigma factors"/>
    <property type="match status" value="1"/>
</dbReference>
<dbReference type="InterPro" id="IPR013249">
    <property type="entry name" value="RNA_pol_sigma70_r4_t2"/>
</dbReference>
<evidence type="ECO:0000259" key="1">
    <source>
        <dbReference type="Pfam" id="PF08281"/>
    </source>
</evidence>
<dbReference type="InterPro" id="IPR036388">
    <property type="entry name" value="WH-like_DNA-bd_sf"/>
</dbReference>
<dbReference type="InterPro" id="IPR013324">
    <property type="entry name" value="RNA_pol_sigma_r3/r4-like"/>
</dbReference>
<dbReference type="Pfam" id="PF08281">
    <property type="entry name" value="Sigma70_r4_2"/>
    <property type="match status" value="1"/>
</dbReference>
<organism evidence="2 3">
    <name type="scientific">Stakelama sediminis</name>
    <dbReference type="NCBI Taxonomy" id="463200"/>
    <lineage>
        <taxon>Bacteria</taxon>
        <taxon>Pseudomonadati</taxon>
        <taxon>Pseudomonadota</taxon>
        <taxon>Alphaproteobacteria</taxon>
        <taxon>Sphingomonadales</taxon>
        <taxon>Sphingomonadaceae</taxon>
        <taxon>Stakelama</taxon>
    </lineage>
</organism>
<dbReference type="Gene3D" id="1.10.10.10">
    <property type="entry name" value="Winged helix-like DNA-binding domain superfamily/Winged helix DNA-binding domain"/>
    <property type="match status" value="1"/>
</dbReference>
<feature type="domain" description="RNA polymerase sigma factor 70 region 4 type 2" evidence="1">
    <location>
        <begin position="11"/>
        <end position="62"/>
    </location>
</feature>
<gene>
    <name evidence="2" type="ORF">FHR23_001645</name>
</gene>
<dbReference type="GO" id="GO:0006352">
    <property type="term" value="P:DNA-templated transcription initiation"/>
    <property type="evidence" value="ECO:0007669"/>
    <property type="project" value="InterPro"/>
</dbReference>
<dbReference type="RefSeq" id="WP_184002719.1">
    <property type="nucleotide sequence ID" value="NZ_BAABIF010000013.1"/>
</dbReference>
<dbReference type="GO" id="GO:0016987">
    <property type="term" value="F:sigma factor activity"/>
    <property type="evidence" value="ECO:0007669"/>
    <property type="project" value="InterPro"/>
</dbReference>
<evidence type="ECO:0000313" key="3">
    <source>
        <dbReference type="Proteomes" id="UP000554342"/>
    </source>
</evidence>
<name>A0A840YYY8_9SPHN</name>
<dbReference type="Proteomes" id="UP000554342">
    <property type="component" value="Unassembled WGS sequence"/>
</dbReference>
<proteinExistence type="predicted"/>